<evidence type="ECO:0000313" key="1">
    <source>
        <dbReference type="EMBL" id="VAW46382.1"/>
    </source>
</evidence>
<feature type="non-terminal residue" evidence="1">
    <location>
        <position position="460"/>
    </location>
</feature>
<sequence length="460" mass="47808">MINSNNRGYKQQKANTMKKLIFILSIFLLSSSAKAGLPAPVLLFVGQGGGVCTYDTIQDAIDDVTPFSEIRVSNEITYFENLQINKSLNIKGGYDDCEQAQLDSRLDASRTVINANGAGNAVAVTDDVVTLNMSGFTLTNGNGVGSGNGGAVTISSADAVIIFEQMNISTNAGDFGGGILMNAANIILELSNTLVDNNTALSGGGIYCINDGRVRLHDNSGILDNQANGVGAALGNGGGIYSSGCQIAVLKIIAVDAVGLVGVSSNLATNSGGGIFMNDGVFGTTNADDMIINIDNNVANSDMDDIGDGGGVFLMNDAVIALSKMYFANNTVFNGNGGALFMDNSRYNANSIWVSEYDDCILDGYAECNLFINNRATGGGFNLGGAIYMQNNSAGSNVNHSLRARFINNRADGGAAIALYSGSTLNLQNSYFIGNGNNGDDATNDFNVIRVNGAGSEIDV</sequence>
<dbReference type="SUPFAM" id="SSF51126">
    <property type="entry name" value="Pectin lyase-like"/>
    <property type="match status" value="1"/>
</dbReference>
<organism evidence="1">
    <name type="scientific">hydrothermal vent metagenome</name>
    <dbReference type="NCBI Taxonomy" id="652676"/>
    <lineage>
        <taxon>unclassified sequences</taxon>
        <taxon>metagenomes</taxon>
        <taxon>ecological metagenomes</taxon>
    </lineage>
</organism>
<gene>
    <name evidence="1" type="ORF">MNBD_GAMMA03-1685</name>
</gene>
<dbReference type="EMBL" id="UOFC01000098">
    <property type="protein sequence ID" value="VAW46382.1"/>
    <property type="molecule type" value="Genomic_DNA"/>
</dbReference>
<dbReference type="AlphaFoldDB" id="A0A3B0W556"/>
<accession>A0A3B0W556</accession>
<dbReference type="InterPro" id="IPR011050">
    <property type="entry name" value="Pectin_lyase_fold/virulence"/>
</dbReference>
<name>A0A3B0W556_9ZZZZ</name>
<protein>
    <submittedName>
        <fullName evidence="1">Uncharacterized protein</fullName>
    </submittedName>
</protein>
<proteinExistence type="predicted"/>
<reference evidence="1" key="1">
    <citation type="submission" date="2018-06" db="EMBL/GenBank/DDBJ databases">
        <authorList>
            <person name="Zhirakovskaya E."/>
        </authorList>
    </citation>
    <scope>NUCLEOTIDE SEQUENCE</scope>
</reference>